<name>A0A7G6WW06_9ACTN</name>
<reference evidence="1 2" key="2">
    <citation type="journal article" date="2020" name="Microbiol. Resour. Announc.">
        <title>Antarctic desert soil bacteria exhibit high novel natural product potential, evaluated through long-read genome sequencing and comparative genomics.</title>
        <authorList>
            <person name="Benaud N."/>
            <person name="Edwards R.J."/>
            <person name="Amos T.G."/>
            <person name="D'Agostino P.M."/>
            <person name="Gutierrez-Chavez C."/>
            <person name="Montgomery K."/>
            <person name="Nicetic I."/>
            <person name="Ferrari B.C."/>
        </authorList>
    </citation>
    <scope>NUCLEOTIDE SEQUENCE [LARGE SCALE GENOMIC DNA]</scope>
    <source>
        <strain evidence="1 2">SPB151</strain>
    </source>
</reference>
<sequence>MIIITLGPERTLEAGEDDLGRDRVGYSSTMSPGALYDANHGTWHLGERASRERYALVTFEGSVVQAIGINYVEPVAGTYAGRETSKRSVIHGDILTEGHPVHDRYVGRPSPIPPQRNPVGYFDAPEDHTQCLCGCGEPTPAGKDFVPGHDQTALHDRVRQVGTVKEFIEWFDNLRKPF</sequence>
<dbReference type="RefSeq" id="WP_185447112.1">
    <property type="nucleotide sequence ID" value="NZ_CP043661.1"/>
</dbReference>
<accession>A0A7G6WW06</accession>
<organism evidence="1 2">
    <name type="scientific">Kribbella qitaiheensis</name>
    <dbReference type="NCBI Taxonomy" id="1544730"/>
    <lineage>
        <taxon>Bacteria</taxon>
        <taxon>Bacillati</taxon>
        <taxon>Actinomycetota</taxon>
        <taxon>Actinomycetes</taxon>
        <taxon>Propionibacteriales</taxon>
        <taxon>Kribbellaceae</taxon>
        <taxon>Kribbella</taxon>
    </lineage>
</organism>
<evidence type="ECO:0000313" key="1">
    <source>
        <dbReference type="EMBL" id="QNE18171.1"/>
    </source>
</evidence>
<gene>
    <name evidence="1" type="ORF">F1D05_10040</name>
</gene>
<reference evidence="2" key="1">
    <citation type="submission" date="2019-09" db="EMBL/GenBank/DDBJ databases">
        <title>Antimicrobial potential of Antarctic Bacteria.</title>
        <authorList>
            <person name="Benaud N."/>
            <person name="Edwards R.J."/>
            <person name="Ferrari B.C."/>
        </authorList>
    </citation>
    <scope>NUCLEOTIDE SEQUENCE [LARGE SCALE GENOMIC DNA]</scope>
    <source>
        <strain evidence="2">SPB151</strain>
    </source>
</reference>
<proteinExistence type="predicted"/>
<protein>
    <submittedName>
        <fullName evidence="1">Uncharacterized protein</fullName>
    </submittedName>
</protein>
<dbReference type="KEGG" id="kqi:F1D05_10040"/>
<dbReference type="Proteomes" id="UP000515563">
    <property type="component" value="Chromosome"/>
</dbReference>
<keyword evidence="2" id="KW-1185">Reference proteome</keyword>
<dbReference type="AlphaFoldDB" id="A0A7G6WW06"/>
<dbReference type="EMBL" id="CP043661">
    <property type="protein sequence ID" value="QNE18171.1"/>
    <property type="molecule type" value="Genomic_DNA"/>
</dbReference>
<evidence type="ECO:0000313" key="2">
    <source>
        <dbReference type="Proteomes" id="UP000515563"/>
    </source>
</evidence>